<gene>
    <name evidence="7" type="ORF">OUY18_07445</name>
</gene>
<name>A0ABT4BVH5_9FIRM</name>
<organism evidence="7 8">
    <name type="scientific">Caproiciproducens galactitolivorans</name>
    <dbReference type="NCBI Taxonomy" id="642589"/>
    <lineage>
        <taxon>Bacteria</taxon>
        <taxon>Bacillati</taxon>
        <taxon>Bacillota</taxon>
        <taxon>Clostridia</taxon>
        <taxon>Eubacteriales</taxon>
        <taxon>Acutalibacteraceae</taxon>
        <taxon>Caproiciproducens</taxon>
    </lineage>
</organism>
<keyword evidence="3" id="KW-0862">Zinc</keyword>
<keyword evidence="4" id="KW-0805">Transcription regulation</keyword>
<proteinExistence type="inferred from homology"/>
<dbReference type="InterPro" id="IPR036390">
    <property type="entry name" value="WH_DNA-bd_sf"/>
</dbReference>
<dbReference type="InterPro" id="IPR002481">
    <property type="entry name" value="FUR"/>
</dbReference>
<dbReference type="SUPFAM" id="SSF46785">
    <property type="entry name" value="Winged helix' DNA-binding domain"/>
    <property type="match status" value="1"/>
</dbReference>
<keyword evidence="6" id="KW-0804">Transcription</keyword>
<sequence>MEKKQNYSRKREAILKAIQGTTCHPTAEWVYQKLKPEYPDLSLGTVYRNIAQFKNDGTIISVGTVNGQERYDGNIQPHTHFVCSCCGAVIDIPGNFISLDANVEIAERYHLRIDSSEVLFHGICSNCLQRQKPL</sequence>
<evidence type="ECO:0000313" key="7">
    <source>
        <dbReference type="EMBL" id="MCY1714083.1"/>
    </source>
</evidence>
<evidence type="ECO:0000256" key="5">
    <source>
        <dbReference type="ARBA" id="ARBA00023125"/>
    </source>
</evidence>
<dbReference type="Gene3D" id="1.10.10.10">
    <property type="entry name" value="Winged helix-like DNA-binding domain superfamily/Winged helix DNA-binding domain"/>
    <property type="match status" value="1"/>
</dbReference>
<comment type="similarity">
    <text evidence="1">Belongs to the Fur family.</text>
</comment>
<keyword evidence="8" id="KW-1185">Reference proteome</keyword>
<evidence type="ECO:0000256" key="2">
    <source>
        <dbReference type="ARBA" id="ARBA00022491"/>
    </source>
</evidence>
<evidence type="ECO:0000256" key="1">
    <source>
        <dbReference type="ARBA" id="ARBA00007957"/>
    </source>
</evidence>
<dbReference type="RefSeq" id="WP_268058131.1">
    <property type="nucleotide sequence ID" value="NZ_JAPOHA010000006.1"/>
</dbReference>
<dbReference type="PANTHER" id="PTHR33202:SF8">
    <property type="entry name" value="PEROXIDE-RESPONSIVE REPRESSOR PERR"/>
    <property type="match status" value="1"/>
</dbReference>
<evidence type="ECO:0000256" key="4">
    <source>
        <dbReference type="ARBA" id="ARBA00023015"/>
    </source>
</evidence>
<protein>
    <submittedName>
        <fullName evidence="7">Transcriptional repressor</fullName>
    </submittedName>
</protein>
<evidence type="ECO:0000256" key="6">
    <source>
        <dbReference type="ARBA" id="ARBA00023163"/>
    </source>
</evidence>
<keyword evidence="5" id="KW-0238">DNA-binding</keyword>
<dbReference type="CDD" id="cd07153">
    <property type="entry name" value="Fur_like"/>
    <property type="match status" value="1"/>
</dbReference>
<dbReference type="InterPro" id="IPR043135">
    <property type="entry name" value="Fur_C"/>
</dbReference>
<keyword evidence="2" id="KW-0678">Repressor</keyword>
<dbReference type="Pfam" id="PF01475">
    <property type="entry name" value="FUR"/>
    <property type="match status" value="1"/>
</dbReference>
<reference evidence="7 8" key="1">
    <citation type="submission" date="2022-11" db="EMBL/GenBank/DDBJ databases">
        <authorList>
            <person name="Caiyu Z."/>
        </authorList>
    </citation>
    <scope>NUCLEOTIDE SEQUENCE [LARGE SCALE GENOMIC DNA]</scope>
    <source>
        <strain evidence="7 8">YR-4</strain>
    </source>
</reference>
<accession>A0ABT4BVH5</accession>
<dbReference type="PANTHER" id="PTHR33202">
    <property type="entry name" value="ZINC UPTAKE REGULATION PROTEIN"/>
    <property type="match status" value="1"/>
</dbReference>
<dbReference type="Proteomes" id="UP001082703">
    <property type="component" value="Unassembled WGS sequence"/>
</dbReference>
<dbReference type="Gene3D" id="3.30.1490.190">
    <property type="match status" value="1"/>
</dbReference>
<comment type="caution">
    <text evidence="7">The sequence shown here is derived from an EMBL/GenBank/DDBJ whole genome shotgun (WGS) entry which is preliminary data.</text>
</comment>
<dbReference type="EMBL" id="JAPOHA010000006">
    <property type="protein sequence ID" value="MCY1714083.1"/>
    <property type="molecule type" value="Genomic_DNA"/>
</dbReference>
<evidence type="ECO:0000313" key="8">
    <source>
        <dbReference type="Proteomes" id="UP001082703"/>
    </source>
</evidence>
<evidence type="ECO:0000256" key="3">
    <source>
        <dbReference type="ARBA" id="ARBA00022833"/>
    </source>
</evidence>
<dbReference type="InterPro" id="IPR036388">
    <property type="entry name" value="WH-like_DNA-bd_sf"/>
</dbReference>